<proteinExistence type="inferred from homology"/>
<feature type="region of interest" description="Disordered" evidence="2">
    <location>
        <begin position="1"/>
        <end position="42"/>
    </location>
</feature>
<protein>
    <recommendedName>
        <fullName evidence="5">Actin-like ATPase domain-containing protein</fullName>
    </recommendedName>
</protein>
<sequence length="527" mass="58182">MTTTVASAIRPSLRDRQQSGSPHTPSRYISSVQSSPGSSFLRPEEDPIIIELDPRGLNAGFQGESGPHCTFSFTPQNSRRIGDYQAYLPGYKRRRADLQARSREYELWRSDLSDVDLGLLEDKLERAVREAYNKHLLVDAGAARLILVLPSLVPHPVLSTILTLFFERWKYSSITLLPAPAMTIAAAGLRSGLVIDLGWEETVITAIYEYREVQVRRSTRAMKALTLKIGQLLDAVREKQDVQVRDSLLLDFDFVEEFIDRAGACHAMVMDVDEDLAARTATLQVQQQSTSSPRDENGAKLVIDWPTETSYRSIAVPREALHLACIEAIVGTKDETSSDDHEQSVSQLLYRTLLSLSSDVRGVCIPRIVFSGRATSVAGLSQCILDTTNAIISQHGWTAVRGKHLPTTRSGLGELAQGKAAPADARHDLHPPGMDDFVEERLYKQKAKDTQPAVPVVFRQVESLGPWTGASLIASLKAKSFVEVDREKFLSHGLAGAHRDFESNLASQRLGPARGSERTSWTLAGWG</sequence>
<evidence type="ECO:0000256" key="2">
    <source>
        <dbReference type="SAM" id="MobiDB-lite"/>
    </source>
</evidence>
<dbReference type="SUPFAM" id="SSF53067">
    <property type="entry name" value="Actin-like ATPase domain"/>
    <property type="match status" value="2"/>
</dbReference>
<evidence type="ECO:0000256" key="1">
    <source>
        <dbReference type="RuleBase" id="RU000487"/>
    </source>
</evidence>
<dbReference type="HOGENOM" id="CLU_023246_0_0_1"/>
<dbReference type="RefSeq" id="XP_007731998.1">
    <property type="nucleotide sequence ID" value="XM_007733808.1"/>
</dbReference>
<dbReference type="Pfam" id="PF00022">
    <property type="entry name" value="Actin"/>
    <property type="match status" value="1"/>
</dbReference>
<dbReference type="InterPro" id="IPR043129">
    <property type="entry name" value="ATPase_NBD"/>
</dbReference>
<keyword evidence="4" id="KW-1185">Reference proteome</keyword>
<dbReference type="GeneID" id="19167798"/>
<dbReference type="PANTHER" id="PTHR11937">
    <property type="entry name" value="ACTIN"/>
    <property type="match status" value="1"/>
</dbReference>
<evidence type="ECO:0000313" key="3">
    <source>
        <dbReference type="EMBL" id="EXJ86719.1"/>
    </source>
</evidence>
<dbReference type="EMBL" id="AMGY01000003">
    <property type="protein sequence ID" value="EXJ86719.1"/>
    <property type="molecule type" value="Genomic_DNA"/>
</dbReference>
<dbReference type="InterPro" id="IPR004000">
    <property type="entry name" value="Actin"/>
</dbReference>
<name>W9YWQ7_9EURO</name>
<dbReference type="Gene3D" id="3.90.640.10">
    <property type="entry name" value="Actin, Chain A, domain 4"/>
    <property type="match status" value="1"/>
</dbReference>
<feature type="compositionally biased region" description="Polar residues" evidence="2">
    <location>
        <begin position="518"/>
        <end position="527"/>
    </location>
</feature>
<dbReference type="AlphaFoldDB" id="W9YWQ7"/>
<comment type="caution">
    <text evidence="3">The sequence shown here is derived from an EMBL/GenBank/DDBJ whole genome shotgun (WGS) entry which is preliminary data.</text>
</comment>
<dbReference type="OrthoDB" id="337660at2759"/>
<evidence type="ECO:0008006" key="5">
    <source>
        <dbReference type="Google" id="ProtNLM"/>
    </source>
</evidence>
<evidence type="ECO:0000313" key="4">
    <source>
        <dbReference type="Proteomes" id="UP000019478"/>
    </source>
</evidence>
<dbReference type="eggNOG" id="KOG0676">
    <property type="taxonomic scope" value="Eukaryota"/>
</dbReference>
<feature type="region of interest" description="Disordered" evidence="2">
    <location>
        <begin position="508"/>
        <end position="527"/>
    </location>
</feature>
<reference evidence="3 4" key="1">
    <citation type="submission" date="2013-03" db="EMBL/GenBank/DDBJ databases">
        <title>The Genome Sequence of Capronia epimyces CBS 606.96.</title>
        <authorList>
            <consortium name="The Broad Institute Genomics Platform"/>
            <person name="Cuomo C."/>
            <person name="de Hoog S."/>
            <person name="Gorbushina A."/>
            <person name="Walker B."/>
            <person name="Young S.K."/>
            <person name="Zeng Q."/>
            <person name="Gargeya S."/>
            <person name="Fitzgerald M."/>
            <person name="Haas B."/>
            <person name="Abouelleil A."/>
            <person name="Allen A.W."/>
            <person name="Alvarado L."/>
            <person name="Arachchi H.M."/>
            <person name="Berlin A.M."/>
            <person name="Chapman S.B."/>
            <person name="Gainer-Dewar J."/>
            <person name="Goldberg J."/>
            <person name="Griggs A."/>
            <person name="Gujja S."/>
            <person name="Hansen M."/>
            <person name="Howarth C."/>
            <person name="Imamovic A."/>
            <person name="Ireland A."/>
            <person name="Larimer J."/>
            <person name="McCowan C."/>
            <person name="Murphy C."/>
            <person name="Pearson M."/>
            <person name="Poon T.W."/>
            <person name="Priest M."/>
            <person name="Roberts A."/>
            <person name="Saif S."/>
            <person name="Shea T."/>
            <person name="Sisk P."/>
            <person name="Sykes S."/>
            <person name="Wortman J."/>
            <person name="Nusbaum C."/>
            <person name="Birren B."/>
        </authorList>
    </citation>
    <scope>NUCLEOTIDE SEQUENCE [LARGE SCALE GENOMIC DNA]</scope>
    <source>
        <strain evidence="3 4">CBS 606.96</strain>
    </source>
</reference>
<dbReference type="STRING" id="1182542.W9YWQ7"/>
<dbReference type="Proteomes" id="UP000019478">
    <property type="component" value="Unassembled WGS sequence"/>
</dbReference>
<accession>W9YWQ7</accession>
<dbReference type="SMART" id="SM00268">
    <property type="entry name" value="ACTIN"/>
    <property type="match status" value="1"/>
</dbReference>
<gene>
    <name evidence="3" type="ORF">A1O3_03672</name>
</gene>
<dbReference type="Gene3D" id="3.30.420.40">
    <property type="match status" value="2"/>
</dbReference>
<organism evidence="3 4">
    <name type="scientific">Capronia epimyces CBS 606.96</name>
    <dbReference type="NCBI Taxonomy" id="1182542"/>
    <lineage>
        <taxon>Eukaryota</taxon>
        <taxon>Fungi</taxon>
        <taxon>Dikarya</taxon>
        <taxon>Ascomycota</taxon>
        <taxon>Pezizomycotina</taxon>
        <taxon>Eurotiomycetes</taxon>
        <taxon>Chaetothyriomycetidae</taxon>
        <taxon>Chaetothyriales</taxon>
        <taxon>Herpotrichiellaceae</taxon>
        <taxon>Capronia</taxon>
    </lineage>
</organism>
<comment type="similarity">
    <text evidence="1">Belongs to the actin family.</text>
</comment>
<feature type="compositionally biased region" description="Polar residues" evidence="2">
    <location>
        <begin position="18"/>
        <end position="38"/>
    </location>
</feature>